<name>A0AA88L731_ARTSF</name>
<dbReference type="AlphaFoldDB" id="A0AA88L731"/>
<dbReference type="EMBL" id="JAVRJZ010000012">
    <property type="protein sequence ID" value="KAK2715061.1"/>
    <property type="molecule type" value="Genomic_DNA"/>
</dbReference>
<keyword evidence="2" id="KW-1185">Reference proteome</keyword>
<evidence type="ECO:0000313" key="1">
    <source>
        <dbReference type="EMBL" id="KAK2715061.1"/>
    </source>
</evidence>
<protein>
    <submittedName>
        <fullName evidence="1">Uncharacterized protein</fullName>
    </submittedName>
</protein>
<organism evidence="1 2">
    <name type="scientific">Artemia franciscana</name>
    <name type="common">Brine shrimp</name>
    <name type="synonym">Artemia sanfranciscana</name>
    <dbReference type="NCBI Taxonomy" id="6661"/>
    <lineage>
        <taxon>Eukaryota</taxon>
        <taxon>Metazoa</taxon>
        <taxon>Ecdysozoa</taxon>
        <taxon>Arthropoda</taxon>
        <taxon>Crustacea</taxon>
        <taxon>Branchiopoda</taxon>
        <taxon>Anostraca</taxon>
        <taxon>Artemiidae</taxon>
        <taxon>Artemia</taxon>
    </lineage>
</organism>
<gene>
    <name evidence="1" type="ORF">QYM36_009897</name>
</gene>
<evidence type="ECO:0000313" key="2">
    <source>
        <dbReference type="Proteomes" id="UP001187531"/>
    </source>
</evidence>
<proteinExistence type="predicted"/>
<accession>A0AA88L731</accession>
<reference evidence="1" key="1">
    <citation type="submission" date="2023-07" db="EMBL/GenBank/DDBJ databases">
        <title>Chromosome-level genome assembly of Artemia franciscana.</title>
        <authorList>
            <person name="Jo E."/>
        </authorList>
    </citation>
    <scope>NUCLEOTIDE SEQUENCE</scope>
    <source>
        <tissue evidence="1">Whole body</tissue>
    </source>
</reference>
<sequence length="248" mass="27951">MNRLPHSVSVERINVVLVLQTHFKVTVLFTTPLVLANSTTGDDCDRLHNVETDIGGLIREWVLVLNDDKLLAKLTNTDLVATEAKYHKICHTKYYTRLRKTKKDNFIAKTDPHSKLHRVSTQLEAFASVLAVIEDSRGNDEEIIMFKLSDLSAIYNARLISFVIEGSVSVSKLKTRLLHNVPGLTSVKRGRNVFLFFDSDLRYIVEAAVDNVDDTAVLLSKVARIVRDEMFRNCAFTGSFEDSSQHSA</sequence>
<dbReference type="Proteomes" id="UP001187531">
    <property type="component" value="Unassembled WGS sequence"/>
</dbReference>
<comment type="caution">
    <text evidence="1">The sequence shown here is derived from an EMBL/GenBank/DDBJ whole genome shotgun (WGS) entry which is preliminary data.</text>
</comment>
<dbReference type="PANTHER" id="PTHR47018">
    <property type="entry name" value="CXC DOMAIN-CONTAINING PROTEIN-RELATED"/>
    <property type="match status" value="1"/>
</dbReference>